<dbReference type="InterPro" id="IPR002104">
    <property type="entry name" value="Integrase_catalytic"/>
</dbReference>
<dbReference type="PANTHER" id="PTHR30349:SF41">
    <property type="entry name" value="INTEGRASE_RECOMBINASE PROTEIN MJ0367-RELATED"/>
    <property type="match status" value="1"/>
</dbReference>
<keyword evidence="2" id="KW-0238">DNA-binding</keyword>
<evidence type="ECO:0000313" key="7">
    <source>
        <dbReference type="Proteomes" id="UP000252189"/>
    </source>
</evidence>
<evidence type="ECO:0000256" key="3">
    <source>
        <dbReference type="ARBA" id="ARBA00023172"/>
    </source>
</evidence>
<dbReference type="EMBL" id="QPHM01000001">
    <property type="protein sequence ID" value="RCU48112.1"/>
    <property type="molecule type" value="Genomic_DNA"/>
</dbReference>
<dbReference type="SUPFAM" id="SSF56349">
    <property type="entry name" value="DNA breaking-rejoining enzymes"/>
    <property type="match status" value="1"/>
</dbReference>
<feature type="region of interest" description="Disordered" evidence="4">
    <location>
        <begin position="229"/>
        <end position="260"/>
    </location>
</feature>
<dbReference type="PANTHER" id="PTHR30349">
    <property type="entry name" value="PHAGE INTEGRASE-RELATED"/>
    <property type="match status" value="1"/>
</dbReference>
<dbReference type="RefSeq" id="WP_114449749.1">
    <property type="nucleotide sequence ID" value="NZ_QPHM01000001.1"/>
</dbReference>
<dbReference type="GO" id="GO:0015074">
    <property type="term" value="P:DNA integration"/>
    <property type="evidence" value="ECO:0007669"/>
    <property type="project" value="UniProtKB-KW"/>
</dbReference>
<gene>
    <name evidence="6" type="ORF">DU504_12860</name>
</gene>
<dbReference type="Pfam" id="PF00589">
    <property type="entry name" value="Phage_integrase"/>
    <property type="match status" value="1"/>
</dbReference>
<feature type="domain" description="Tyr recombinase" evidence="5">
    <location>
        <begin position="143"/>
        <end position="336"/>
    </location>
</feature>
<evidence type="ECO:0000256" key="1">
    <source>
        <dbReference type="ARBA" id="ARBA00022908"/>
    </source>
</evidence>
<dbReference type="GO" id="GO:0006310">
    <property type="term" value="P:DNA recombination"/>
    <property type="evidence" value="ECO:0007669"/>
    <property type="project" value="UniProtKB-KW"/>
</dbReference>
<dbReference type="AlphaFoldDB" id="A0A368NC20"/>
<organism evidence="6 7">
    <name type="scientific">Haloplanus salinus</name>
    <dbReference type="NCBI Taxonomy" id="1126245"/>
    <lineage>
        <taxon>Archaea</taxon>
        <taxon>Methanobacteriati</taxon>
        <taxon>Methanobacteriota</taxon>
        <taxon>Stenosarchaea group</taxon>
        <taxon>Halobacteria</taxon>
        <taxon>Halobacteriales</taxon>
        <taxon>Haloferacaceae</taxon>
        <taxon>Haloplanus</taxon>
    </lineage>
</organism>
<evidence type="ECO:0000259" key="5">
    <source>
        <dbReference type="PROSITE" id="PS51898"/>
    </source>
</evidence>
<dbReference type="Gene3D" id="1.10.443.10">
    <property type="entry name" value="Intergrase catalytic core"/>
    <property type="match status" value="1"/>
</dbReference>
<dbReference type="Proteomes" id="UP000252189">
    <property type="component" value="Unassembled WGS sequence"/>
</dbReference>
<protein>
    <submittedName>
        <fullName evidence="6">Integrase</fullName>
    </submittedName>
</protein>
<dbReference type="GO" id="GO:0003677">
    <property type="term" value="F:DNA binding"/>
    <property type="evidence" value="ECO:0007669"/>
    <property type="project" value="UniProtKB-KW"/>
</dbReference>
<dbReference type="InterPro" id="IPR050090">
    <property type="entry name" value="Tyrosine_recombinase_XerCD"/>
</dbReference>
<name>A0A368NC20_9EURY</name>
<sequence length="431" mass="49211">MAKSMRERYETARKRIENDEDVSDEERQLILEFLDANDPRRNTYQMPDGKVKEDGTLARYARALCRVARDLEPELTEATAYDINSLMDAYLNGNVAGVKDEGLESSTVRNFQGPTRRFYLYHDDLGVDREEIHFAEQDESSVNERDMFSKEDVQALREEAKRRGSRDICLVDLLLYTGQRRSAILNLRLKDVKPEDGIFYLNDDDGDLKGAKGKRPLLGANKAVRDWVRQHPTGDPDDYLITHKHDQSNRDGVEPGDKLDPSTLYRQLQRIGDAAGVDKPVNAHNFRHYFVTVCKRDYGMDNDNIKHLIGHEPDSKVMERTYAHLTDEDHIEAAEVAQGLRDPDEDSPLTPPVCDRCGERLEGDWKSCPYCGLVYSPDVKEVEDKVSTDVKESYKQTDPDDTETQAKIDKLDELLDDPDVKAALLDKLAEE</sequence>
<feature type="compositionally biased region" description="Basic and acidic residues" evidence="4">
    <location>
        <begin position="1"/>
        <end position="17"/>
    </location>
</feature>
<accession>A0A368NC20</accession>
<keyword evidence="3" id="KW-0233">DNA recombination</keyword>
<dbReference type="InterPro" id="IPR011010">
    <property type="entry name" value="DNA_brk_join_enz"/>
</dbReference>
<evidence type="ECO:0000256" key="4">
    <source>
        <dbReference type="SAM" id="MobiDB-lite"/>
    </source>
</evidence>
<dbReference type="PROSITE" id="PS51898">
    <property type="entry name" value="TYR_RECOMBINASE"/>
    <property type="match status" value="1"/>
</dbReference>
<keyword evidence="7" id="KW-1185">Reference proteome</keyword>
<evidence type="ECO:0000313" key="6">
    <source>
        <dbReference type="EMBL" id="RCU48112.1"/>
    </source>
</evidence>
<feature type="region of interest" description="Disordered" evidence="4">
    <location>
        <begin position="1"/>
        <end position="24"/>
    </location>
</feature>
<evidence type="ECO:0000256" key="2">
    <source>
        <dbReference type="ARBA" id="ARBA00023125"/>
    </source>
</evidence>
<keyword evidence="1" id="KW-0229">DNA integration</keyword>
<proteinExistence type="predicted"/>
<reference evidence="6 7" key="1">
    <citation type="submission" date="2018-07" db="EMBL/GenBank/DDBJ databases">
        <title>Genome sequences of Haloplanus salinus JCM 18368T.</title>
        <authorList>
            <person name="Kim Y.B."/>
            <person name="Roh S.W."/>
        </authorList>
    </citation>
    <scope>NUCLEOTIDE SEQUENCE [LARGE SCALE GENOMIC DNA]</scope>
    <source>
        <strain evidence="6 7">JCM 18368</strain>
    </source>
</reference>
<comment type="caution">
    <text evidence="6">The sequence shown here is derived from an EMBL/GenBank/DDBJ whole genome shotgun (WGS) entry which is preliminary data.</text>
</comment>
<dbReference type="InterPro" id="IPR013762">
    <property type="entry name" value="Integrase-like_cat_sf"/>
</dbReference>
<dbReference type="OrthoDB" id="144892at2157"/>